<proteinExistence type="predicted"/>
<accession>B3QZ58</accession>
<reference evidence="1 2" key="1">
    <citation type="submission" date="2008-06" db="EMBL/GenBank/DDBJ databases">
        <title>Complete sequence of Chloroherpeton thalassium ATCC 35110.</title>
        <authorList>
            <consortium name="US DOE Joint Genome Institute"/>
            <person name="Lucas S."/>
            <person name="Copeland A."/>
            <person name="Lapidus A."/>
            <person name="Glavina del Rio T."/>
            <person name="Dalin E."/>
            <person name="Tice H."/>
            <person name="Bruce D."/>
            <person name="Goodwin L."/>
            <person name="Pitluck S."/>
            <person name="Schmutz J."/>
            <person name="Larimer F."/>
            <person name="Land M."/>
            <person name="Hauser L."/>
            <person name="Kyrpides N."/>
            <person name="Mikhailova N."/>
            <person name="Liu Z."/>
            <person name="Li T."/>
            <person name="Zhao F."/>
            <person name="Overmann J."/>
            <person name="Bryant D.A."/>
            <person name="Richardson P."/>
        </authorList>
    </citation>
    <scope>NUCLEOTIDE SEQUENCE [LARGE SCALE GENOMIC DNA]</scope>
    <source>
        <strain evidence="2">ATCC 35110 / GB-78</strain>
    </source>
</reference>
<organism evidence="1 2">
    <name type="scientific">Chloroherpeton thalassium (strain ATCC 35110 / GB-78)</name>
    <dbReference type="NCBI Taxonomy" id="517418"/>
    <lineage>
        <taxon>Bacteria</taxon>
        <taxon>Pseudomonadati</taxon>
        <taxon>Chlorobiota</taxon>
        <taxon>Chlorobiia</taxon>
        <taxon>Chlorobiales</taxon>
        <taxon>Chloroherpetonaceae</taxon>
        <taxon>Chloroherpeton</taxon>
    </lineage>
</organism>
<evidence type="ECO:0008006" key="3">
    <source>
        <dbReference type="Google" id="ProtNLM"/>
    </source>
</evidence>
<dbReference type="EMBL" id="CP001100">
    <property type="protein sequence ID" value="ACF13751.1"/>
    <property type="molecule type" value="Genomic_DNA"/>
</dbReference>
<dbReference type="Pfam" id="PF02596">
    <property type="entry name" value="DUF169"/>
    <property type="match status" value="1"/>
</dbReference>
<dbReference type="PANTHER" id="PTHR37954:SF3">
    <property type="entry name" value="DUF169 DOMAIN-CONTAINING PROTEIN"/>
    <property type="match status" value="1"/>
</dbReference>
<dbReference type="STRING" id="517418.Ctha_1288"/>
<sequence>MTPKELSDSLCQIESLERKPVAITFIQRLADIPEGVKRFGSDAPEGEAKSMLCAMWGDAFYGAGPFYTVKSQQLCGGGAMGAGFGSTMPIEMAEKFMIGDNKIFGTMDALKNALKATLPFEDGEFEAQLISPLEKMNDDALSPDLVFIICKPAQGQRILRAYGFDTGELIRGVAGSSTCEMISSFVYKTNEPTFTLGDVGGNAGLPLNDDEVLVVFPYRKLEQAVKNLNRICRVSSMYKHTLYHEKGES</sequence>
<dbReference type="eggNOG" id="COG2043">
    <property type="taxonomic scope" value="Bacteria"/>
</dbReference>
<dbReference type="KEGG" id="cts:Ctha_1288"/>
<dbReference type="PANTHER" id="PTHR37954">
    <property type="entry name" value="BLL4979 PROTEIN"/>
    <property type="match status" value="1"/>
</dbReference>
<dbReference type="Proteomes" id="UP000001208">
    <property type="component" value="Chromosome"/>
</dbReference>
<dbReference type="InterPro" id="IPR003748">
    <property type="entry name" value="DUF169"/>
</dbReference>
<gene>
    <name evidence="1" type="ordered locus">Ctha_1288</name>
</gene>
<evidence type="ECO:0000313" key="1">
    <source>
        <dbReference type="EMBL" id="ACF13751.1"/>
    </source>
</evidence>
<evidence type="ECO:0000313" key="2">
    <source>
        <dbReference type="Proteomes" id="UP000001208"/>
    </source>
</evidence>
<protein>
    <recommendedName>
        <fullName evidence="3">DUF169 domain-containing protein</fullName>
    </recommendedName>
</protein>
<dbReference type="OrthoDB" id="9777728at2"/>
<dbReference type="HOGENOM" id="CLU_1127518_0_0_10"/>
<keyword evidence="2" id="KW-1185">Reference proteome</keyword>
<name>B3QZ58_CHLT3</name>
<dbReference type="AlphaFoldDB" id="B3QZ58"/>